<keyword evidence="3" id="KW-0333">Golgi apparatus</keyword>
<keyword evidence="3" id="KW-0472">Membrane</keyword>
<dbReference type="GO" id="GO:0008107">
    <property type="term" value="F:galactoside 2-alpha-L-fucosyltransferase activity"/>
    <property type="evidence" value="ECO:0007669"/>
    <property type="project" value="InterPro"/>
</dbReference>
<evidence type="ECO:0000313" key="5">
    <source>
        <dbReference type="Proteomes" id="UP000051574"/>
    </source>
</evidence>
<comment type="pathway">
    <text evidence="3">Protein modification; protein glycosylation.</text>
</comment>
<dbReference type="Proteomes" id="UP000051574">
    <property type="component" value="Unassembled WGS sequence"/>
</dbReference>
<comment type="similarity">
    <text evidence="3">Belongs to the glycosyltransferase 11 family.</text>
</comment>
<dbReference type="InterPro" id="IPR002516">
    <property type="entry name" value="Glyco_trans_11"/>
</dbReference>
<dbReference type="PANTHER" id="PTHR11927">
    <property type="entry name" value="GALACTOSIDE 2-L-FUCOSYLTRANSFERASE"/>
    <property type="match status" value="1"/>
</dbReference>
<comment type="subcellular location">
    <subcellularLocation>
        <location evidence="3">Golgi apparatus</location>
        <location evidence="3">Golgi stack membrane</location>
        <topology evidence="3">Single-pass type II membrane protein</topology>
    </subcellularLocation>
</comment>
<dbReference type="UniPathway" id="UPA00378"/>
<dbReference type="GO" id="GO:0032580">
    <property type="term" value="C:Golgi cisterna membrane"/>
    <property type="evidence" value="ECO:0007669"/>
    <property type="project" value="UniProtKB-SubCell"/>
</dbReference>
<sequence>MDLCKNRSQQRLCAKIVGAVIFVIAIAWIIISLRETPEEVKTCEPTITVRKMGQFGNQIWEYMSLYVIWNVQYDILKNFDFTPYIDEDMKENLEDLFENLTIQAFPKIYRQCDDRETITILKDQQFRLPQNMYKRNILLDSYSARYEDVVEYGIENVKKELRFKSKYVEDVMKTFEKIRSEHHLQSNDTVFVGMHYRGGDYIPHLEGNHGTKFKGPPNYSYYTSAMDYFKAKYNNVIFIMVSIDGDWLAKNVAKIQKHGTVILNPYTNDVNRDLTLLSHCNHSIINYGTFGVTAALFAQGDTILYDLELPIDYRGDTLALGLSKILPSWIPMKNTHEDDAVGYSL</sequence>
<protein>
    <recommendedName>
        <fullName evidence="3">L-Fucosyltransferase</fullName>
        <ecNumber evidence="3">2.4.1.-</ecNumber>
    </recommendedName>
</protein>
<keyword evidence="1 3" id="KW-0328">Glycosyltransferase</keyword>
<keyword evidence="5" id="KW-1185">Reference proteome</keyword>
<dbReference type="EC" id="2.4.1.-" evidence="3"/>
<evidence type="ECO:0000256" key="1">
    <source>
        <dbReference type="ARBA" id="ARBA00022676"/>
    </source>
</evidence>
<proteinExistence type="inferred from homology"/>
<keyword evidence="3" id="KW-1133">Transmembrane helix</keyword>
<dbReference type="GO" id="GO:0005975">
    <property type="term" value="P:carbohydrate metabolic process"/>
    <property type="evidence" value="ECO:0007669"/>
    <property type="project" value="InterPro"/>
</dbReference>
<feature type="transmembrane region" description="Helical" evidence="3">
    <location>
        <begin position="12"/>
        <end position="31"/>
    </location>
</feature>
<name>A0A0T6AY51_9SCAR</name>
<dbReference type="Pfam" id="PF01531">
    <property type="entry name" value="Glyco_transf_11"/>
    <property type="match status" value="1"/>
</dbReference>
<dbReference type="AlphaFoldDB" id="A0A0T6AY51"/>
<keyword evidence="3" id="KW-0325">Glycoprotein</keyword>
<dbReference type="PANTHER" id="PTHR11927:SF9">
    <property type="entry name" value="L-FUCOSYLTRANSFERASE"/>
    <property type="match status" value="1"/>
</dbReference>
<gene>
    <name evidence="4" type="ORF">AMK59_6377</name>
</gene>
<organism evidence="4 5">
    <name type="scientific">Oryctes borbonicus</name>
    <dbReference type="NCBI Taxonomy" id="1629725"/>
    <lineage>
        <taxon>Eukaryota</taxon>
        <taxon>Metazoa</taxon>
        <taxon>Ecdysozoa</taxon>
        <taxon>Arthropoda</taxon>
        <taxon>Hexapoda</taxon>
        <taxon>Insecta</taxon>
        <taxon>Pterygota</taxon>
        <taxon>Neoptera</taxon>
        <taxon>Endopterygota</taxon>
        <taxon>Coleoptera</taxon>
        <taxon>Polyphaga</taxon>
        <taxon>Scarabaeiformia</taxon>
        <taxon>Scarabaeidae</taxon>
        <taxon>Dynastinae</taxon>
        <taxon>Oryctes</taxon>
    </lineage>
</organism>
<evidence type="ECO:0000256" key="3">
    <source>
        <dbReference type="RuleBase" id="RU363129"/>
    </source>
</evidence>
<comment type="caution">
    <text evidence="4">The sequence shown here is derived from an EMBL/GenBank/DDBJ whole genome shotgun (WGS) entry which is preliminary data.</text>
</comment>
<reference evidence="4 5" key="1">
    <citation type="submission" date="2015-09" db="EMBL/GenBank/DDBJ databases">
        <title>Draft genome of the scarab beetle Oryctes borbonicus.</title>
        <authorList>
            <person name="Meyer J.M."/>
            <person name="Markov G.V."/>
            <person name="Baskaran P."/>
            <person name="Herrmann M."/>
            <person name="Sommer R.J."/>
            <person name="Roedelsperger C."/>
        </authorList>
    </citation>
    <scope>NUCLEOTIDE SEQUENCE [LARGE SCALE GENOMIC DNA]</scope>
    <source>
        <strain evidence="4">OB123</strain>
        <tissue evidence="4">Whole animal</tissue>
    </source>
</reference>
<evidence type="ECO:0000313" key="4">
    <source>
        <dbReference type="EMBL" id="KRT80115.1"/>
    </source>
</evidence>
<keyword evidence="2 3" id="KW-0808">Transferase</keyword>
<evidence type="ECO:0000256" key="2">
    <source>
        <dbReference type="ARBA" id="ARBA00022679"/>
    </source>
</evidence>
<dbReference type="OrthoDB" id="3226at2759"/>
<keyword evidence="3" id="KW-0812">Transmembrane</keyword>
<accession>A0A0T6AY51</accession>
<dbReference type="EMBL" id="LJIG01022525">
    <property type="protein sequence ID" value="KRT80115.1"/>
    <property type="molecule type" value="Genomic_DNA"/>
</dbReference>
<keyword evidence="3" id="KW-0735">Signal-anchor</keyword>